<sequence>MHAVSLEPVCLPWTALAEMLAICLIVSLSLTTGHAKHPSPQSLLRLYLVHRPLRGSEETADFFLLPFVFLSHEGFFPRESQFQLLSFHFSLRNLLSCFVAIIRPTTMIVPCTLGTLQKECKQLWLMGG</sequence>
<dbReference type="EMBL" id="CM000785">
    <property type="protein sequence ID" value="AQL08717.1"/>
    <property type="molecule type" value="Genomic_DNA"/>
</dbReference>
<name>A0A1D6PH59_MAIZE</name>
<reference evidence="1" key="1">
    <citation type="submission" date="2015-12" db="EMBL/GenBank/DDBJ databases">
        <title>Update maize B73 reference genome by single molecule sequencing technologies.</title>
        <authorList>
            <consortium name="Maize Genome Sequencing Project"/>
            <person name="Ware D."/>
        </authorList>
    </citation>
    <scope>NUCLEOTIDE SEQUENCE</scope>
    <source>
        <tissue evidence="1">Seedling</tissue>
    </source>
</reference>
<accession>A0A1D6PH59</accession>
<protein>
    <submittedName>
        <fullName evidence="1">ATP synthase subunit gamma mitochondrial</fullName>
    </submittedName>
</protein>
<gene>
    <name evidence="1" type="ORF">ZEAMMB73_Zm00001d048091</name>
</gene>
<dbReference type="AlphaFoldDB" id="A0A1D6PH59"/>
<feature type="non-terminal residue" evidence="1">
    <location>
        <position position="128"/>
    </location>
</feature>
<organism evidence="1">
    <name type="scientific">Zea mays</name>
    <name type="common">Maize</name>
    <dbReference type="NCBI Taxonomy" id="4577"/>
    <lineage>
        <taxon>Eukaryota</taxon>
        <taxon>Viridiplantae</taxon>
        <taxon>Streptophyta</taxon>
        <taxon>Embryophyta</taxon>
        <taxon>Tracheophyta</taxon>
        <taxon>Spermatophyta</taxon>
        <taxon>Magnoliopsida</taxon>
        <taxon>Liliopsida</taxon>
        <taxon>Poales</taxon>
        <taxon>Poaceae</taxon>
        <taxon>PACMAD clade</taxon>
        <taxon>Panicoideae</taxon>
        <taxon>Andropogonodae</taxon>
        <taxon>Andropogoneae</taxon>
        <taxon>Tripsacinae</taxon>
        <taxon>Zea</taxon>
    </lineage>
</organism>
<evidence type="ECO:0000313" key="1">
    <source>
        <dbReference type="EMBL" id="AQL08717.1"/>
    </source>
</evidence>
<proteinExistence type="predicted"/>